<organism evidence="1 2">
    <name type="scientific">Streptomyces nojiriensis</name>
    <dbReference type="NCBI Taxonomy" id="66374"/>
    <lineage>
        <taxon>Bacteria</taxon>
        <taxon>Bacillati</taxon>
        <taxon>Actinomycetota</taxon>
        <taxon>Actinomycetes</taxon>
        <taxon>Kitasatosporales</taxon>
        <taxon>Streptomycetaceae</taxon>
        <taxon>Streptomyces</taxon>
    </lineage>
</organism>
<reference evidence="2" key="1">
    <citation type="submission" date="2023-07" db="EMBL/GenBank/DDBJ databases">
        <title>Whole genome shotgun sequence of Streptomyces nojiriensis NBRC 13794.</title>
        <authorList>
            <person name="Komaki H."/>
            <person name="Tamura T."/>
        </authorList>
    </citation>
    <scope>NUCLEOTIDE SEQUENCE [LARGE SCALE GENOMIC DNA]</scope>
    <source>
        <strain evidence="2">NBRC 13794</strain>
    </source>
</reference>
<protein>
    <recommendedName>
        <fullName evidence="3">NTP pyrophosphohydrolase MazG putative catalytic core domain-containing protein</fullName>
    </recommendedName>
</protein>
<proteinExistence type="predicted"/>
<dbReference type="Proteomes" id="UP000613974">
    <property type="component" value="Unassembled WGS sequence"/>
</dbReference>
<evidence type="ECO:0008006" key="3">
    <source>
        <dbReference type="Google" id="ProtNLM"/>
    </source>
</evidence>
<name>A0ABQ3SEF4_9ACTN</name>
<dbReference type="RefSeq" id="WP_189745585.1">
    <property type="nucleotide sequence ID" value="NZ_BMRL01000018.1"/>
</dbReference>
<dbReference type="GeneID" id="95592887"/>
<sequence>MIKMEAAQAAVEAYVDQFPDGDAEHTDPIETQISDLLADLFHLAAAESLNPDVLIERALMHFYAEQAEGPPWPPTR</sequence>
<dbReference type="EMBL" id="BNEC01000003">
    <property type="protein sequence ID" value="GHI66516.1"/>
    <property type="molecule type" value="Genomic_DNA"/>
</dbReference>
<evidence type="ECO:0000313" key="2">
    <source>
        <dbReference type="Proteomes" id="UP000613974"/>
    </source>
</evidence>
<accession>A0ABQ3SEF4</accession>
<gene>
    <name evidence="1" type="ORF">Snoj_04340</name>
</gene>
<keyword evidence="2" id="KW-1185">Reference proteome</keyword>
<evidence type="ECO:0000313" key="1">
    <source>
        <dbReference type="EMBL" id="GHI66516.1"/>
    </source>
</evidence>
<comment type="caution">
    <text evidence="1">The sequence shown here is derived from an EMBL/GenBank/DDBJ whole genome shotgun (WGS) entry which is preliminary data.</text>
</comment>